<dbReference type="PANTHER" id="PTHR45818">
    <property type="entry name" value="PROTEIN VAV"/>
    <property type="match status" value="1"/>
</dbReference>
<organism evidence="3 4">
    <name type="scientific">Ceratobasidium theobromae</name>
    <dbReference type="NCBI Taxonomy" id="1582974"/>
    <lineage>
        <taxon>Eukaryota</taxon>
        <taxon>Fungi</taxon>
        <taxon>Dikarya</taxon>
        <taxon>Basidiomycota</taxon>
        <taxon>Agaricomycotina</taxon>
        <taxon>Agaricomycetes</taxon>
        <taxon>Cantharellales</taxon>
        <taxon>Ceratobasidiaceae</taxon>
        <taxon>Ceratobasidium</taxon>
    </lineage>
</organism>
<feature type="compositionally biased region" description="Low complexity" evidence="1">
    <location>
        <begin position="489"/>
        <end position="520"/>
    </location>
</feature>
<dbReference type="Gene3D" id="1.20.900.10">
    <property type="entry name" value="Dbl homology (DH) domain"/>
    <property type="match status" value="1"/>
</dbReference>
<feature type="region of interest" description="Disordered" evidence="1">
    <location>
        <begin position="369"/>
        <end position="414"/>
    </location>
</feature>
<feature type="domain" description="DH" evidence="2">
    <location>
        <begin position="21"/>
        <end position="197"/>
    </location>
</feature>
<dbReference type="Proteomes" id="UP000383932">
    <property type="component" value="Unassembled WGS sequence"/>
</dbReference>
<feature type="region of interest" description="Disordered" evidence="1">
    <location>
        <begin position="656"/>
        <end position="688"/>
    </location>
</feature>
<evidence type="ECO:0000313" key="4">
    <source>
        <dbReference type="Proteomes" id="UP000383932"/>
    </source>
</evidence>
<dbReference type="PANTHER" id="PTHR45818:SF3">
    <property type="entry name" value="PROTEIN VAV"/>
    <property type="match status" value="1"/>
</dbReference>
<dbReference type="GO" id="GO:0005085">
    <property type="term" value="F:guanyl-nucleotide exchange factor activity"/>
    <property type="evidence" value="ECO:0007669"/>
    <property type="project" value="InterPro"/>
</dbReference>
<feature type="compositionally biased region" description="Polar residues" evidence="1">
    <location>
        <begin position="544"/>
        <end position="567"/>
    </location>
</feature>
<dbReference type="Pfam" id="PF00621">
    <property type="entry name" value="RhoGEF"/>
    <property type="match status" value="1"/>
</dbReference>
<dbReference type="InterPro" id="IPR035899">
    <property type="entry name" value="DBL_dom_sf"/>
</dbReference>
<proteinExistence type="predicted"/>
<dbReference type="InterPro" id="IPR000219">
    <property type="entry name" value="DH_dom"/>
</dbReference>
<gene>
    <name evidence="3" type="ORF">CTheo_1183</name>
</gene>
<name>A0A5N5QUQ8_9AGAM</name>
<evidence type="ECO:0000313" key="3">
    <source>
        <dbReference type="EMBL" id="KAB5595311.1"/>
    </source>
</evidence>
<sequence>MEVEELLGDVELDVPVALSPRTVLAMHELVASEEAFVWQLERLVQHHVPRLGQIFSAQGIAAVVRNAHVLLAAHGRLAAALAGAGHSRTALCRVLVAAAPELTALHSAYCDGHAAAAALVERARTRDAAVWAAWEREAPPERDGSRPRALGDVLIAPVQRVCRYHLLVAGLCDGTEGAAVAAAVGTMQAVAAAVDDIARRRDDESRVRTVLERMDATHPPGFLAALGPCLLVGTLDVVYYTASHPLDAYPKPPKAKHLAAFLWPTYLVLCKVHTRRARYEPRHWFPLRIVSSGVDSGVDCDPDDPDPDTCWPADAPPYGPGHVDVAPAADVFPYGIRISFARHVFELGAACAEERDIWLASIASARTGSDDADIARSNAPTPDRASREKSKSRERPKERPVERLPQPGDGPVQIGNWIVQRLDTVTTPATTVSHPGIAERLENAFLRDRTENRDRYGYGHGYGYVAASQAYPSAYSPPLTLVPPSYPPSVASMSTTPSTTPSSYGPNSTPTASTYTSTPTLARKPSFCSKIPDDARTLGPTLARSDSLSTAGSRSPSPVATSQSLIPQPQPAPGSQPIVRRPSSNARDPIISALADVISSTCREARDRATIKRKPLWVTPEEAAAQAEAAAAKSANGVMSMVRPRRMSSALVNGRPKLADAALDRKDKKKPDVRPSSSEGVAVDKTPLQRKRATIHGAMHAFPSMDSPTPESEPLSQSVPALSSMAQAAPGPISPPRSRTVSSSGSFVEGMRELLSLRRMYSKSVENMALAAIPHAPNPIYAVGAGLTNTRSHDGLARANGLAAATTTSTSTREPELYSLGAGITNTSTIGRKRIKSLRSSSGSILGSIAAFTKRRSKTGQAPLSALTFTPLSQKNQVDERAQTARSRSNEWYHPVPACRAPTRGMLGPDLYTQRTRVHPSPVAEEGRFATFGDEVYDENRY</sequence>
<keyword evidence="4" id="KW-1185">Reference proteome</keyword>
<evidence type="ECO:0000259" key="2">
    <source>
        <dbReference type="PROSITE" id="PS50010"/>
    </source>
</evidence>
<feature type="region of interest" description="Disordered" evidence="1">
    <location>
        <begin position="726"/>
        <end position="745"/>
    </location>
</feature>
<protein>
    <submittedName>
        <fullName evidence="3">RhoGEF domain containing protein</fullName>
    </submittedName>
</protein>
<feature type="compositionally biased region" description="Basic and acidic residues" evidence="1">
    <location>
        <begin position="384"/>
        <end position="402"/>
    </location>
</feature>
<dbReference type="SUPFAM" id="SSF48065">
    <property type="entry name" value="DBL homology domain (DH-domain)"/>
    <property type="match status" value="1"/>
</dbReference>
<evidence type="ECO:0000256" key="1">
    <source>
        <dbReference type="SAM" id="MobiDB-lite"/>
    </source>
</evidence>
<dbReference type="SMART" id="SM00325">
    <property type="entry name" value="RhoGEF"/>
    <property type="match status" value="1"/>
</dbReference>
<feature type="region of interest" description="Disordered" evidence="1">
    <location>
        <begin position="489"/>
        <end position="585"/>
    </location>
</feature>
<dbReference type="PROSITE" id="PS50010">
    <property type="entry name" value="DH_2"/>
    <property type="match status" value="1"/>
</dbReference>
<dbReference type="GO" id="GO:0005737">
    <property type="term" value="C:cytoplasm"/>
    <property type="evidence" value="ECO:0007669"/>
    <property type="project" value="TreeGrafter"/>
</dbReference>
<reference evidence="3 4" key="1">
    <citation type="journal article" date="2019" name="Fungal Biol. Biotechnol.">
        <title>Draft genome sequence of fastidious pathogen Ceratobasidium theobromae, which causes vascular-streak dieback in Theobroma cacao.</title>
        <authorList>
            <person name="Ali S.S."/>
            <person name="Asman A."/>
            <person name="Shao J."/>
            <person name="Firmansyah A.P."/>
            <person name="Susilo A.W."/>
            <person name="Rosmana A."/>
            <person name="McMahon P."/>
            <person name="Junaid M."/>
            <person name="Guest D."/>
            <person name="Kheng T.Y."/>
            <person name="Meinhardt L.W."/>
            <person name="Bailey B.A."/>
        </authorList>
    </citation>
    <scope>NUCLEOTIDE SEQUENCE [LARGE SCALE GENOMIC DNA]</scope>
    <source>
        <strain evidence="3 4">CT2</strain>
    </source>
</reference>
<comment type="caution">
    <text evidence="3">The sequence shown here is derived from an EMBL/GenBank/DDBJ whole genome shotgun (WGS) entry which is preliminary data.</text>
</comment>
<accession>A0A5N5QUQ8</accession>
<feature type="compositionally biased region" description="Basic and acidic residues" evidence="1">
    <location>
        <begin position="662"/>
        <end position="673"/>
    </location>
</feature>
<dbReference type="EMBL" id="SSOP01000010">
    <property type="protein sequence ID" value="KAB5595311.1"/>
    <property type="molecule type" value="Genomic_DNA"/>
</dbReference>
<dbReference type="AlphaFoldDB" id="A0A5N5QUQ8"/>
<dbReference type="OrthoDB" id="1716625at2759"/>